<feature type="binding site" evidence="5">
    <location>
        <position position="22"/>
    </location>
    <ligand>
        <name>Fe cation</name>
        <dbReference type="ChEBI" id="CHEBI:24875"/>
        <label>1</label>
    </ligand>
</feature>
<feature type="binding site" evidence="5">
    <location>
        <position position="203"/>
    </location>
    <ligand>
        <name>Fe cation</name>
        <dbReference type="ChEBI" id="CHEBI:24875"/>
        <label>2</label>
    </ligand>
</feature>
<dbReference type="EC" id="3.1.4.53" evidence="5"/>
<dbReference type="Pfam" id="PF00149">
    <property type="entry name" value="Metallophos"/>
    <property type="match status" value="1"/>
</dbReference>
<dbReference type="InterPro" id="IPR029052">
    <property type="entry name" value="Metallo-depent_PP-like"/>
</dbReference>
<evidence type="ECO:0000256" key="3">
    <source>
        <dbReference type="ARBA" id="ARBA00023004"/>
    </source>
</evidence>
<reference evidence="7" key="1">
    <citation type="submission" date="2018-04" db="EMBL/GenBank/DDBJ databases">
        <authorList>
            <person name="Go L.Y."/>
            <person name="Mitchell J.A."/>
        </authorList>
    </citation>
    <scope>NUCLEOTIDE SEQUENCE</scope>
    <source>
        <strain evidence="7">ARTV</strain>
    </source>
</reference>
<dbReference type="CDD" id="cd07402">
    <property type="entry name" value="MPP_GpdQ"/>
    <property type="match status" value="1"/>
</dbReference>
<comment type="catalytic activity">
    <reaction evidence="5">
        <text>3',5'-cyclic AMP + H2O = AMP + H(+)</text>
        <dbReference type="Rhea" id="RHEA:25277"/>
        <dbReference type="ChEBI" id="CHEBI:15377"/>
        <dbReference type="ChEBI" id="CHEBI:15378"/>
        <dbReference type="ChEBI" id="CHEBI:58165"/>
        <dbReference type="ChEBI" id="CHEBI:456215"/>
        <dbReference type="EC" id="3.1.4.53"/>
    </reaction>
</comment>
<feature type="binding site" evidence="5">
    <location>
        <position position="64"/>
    </location>
    <ligand>
        <name>Fe cation</name>
        <dbReference type="ChEBI" id="CHEBI:24875"/>
        <label>1</label>
    </ligand>
</feature>
<keyword evidence="5" id="KW-0114">cAMP</keyword>
<feature type="binding site" evidence="5">
    <location>
        <position position="24"/>
    </location>
    <ligand>
        <name>Fe cation</name>
        <dbReference type="ChEBI" id="CHEBI:24875"/>
        <label>1</label>
    </ligand>
</feature>
<dbReference type="PANTHER" id="PTHR42988">
    <property type="entry name" value="PHOSPHOHYDROLASE"/>
    <property type="match status" value="1"/>
</dbReference>
<evidence type="ECO:0000256" key="2">
    <source>
        <dbReference type="ARBA" id="ARBA00022801"/>
    </source>
</evidence>
<gene>
    <name evidence="7" type="primary">cpdA_1</name>
    <name evidence="5" type="synonym">cpdA</name>
    <name evidence="7" type="ORF">ARTV_0522</name>
</gene>
<feature type="binding site" evidence="5">
    <location>
        <position position="64"/>
    </location>
    <ligand>
        <name>Fe cation</name>
        <dbReference type="ChEBI" id="CHEBI:24875"/>
        <label>2</label>
    </ligand>
</feature>
<dbReference type="HAMAP" id="MF_00905">
    <property type="entry name" value="cAMP_phosphodiest_CpdA"/>
    <property type="match status" value="1"/>
</dbReference>
<keyword evidence="5" id="KW-0547">Nucleotide-binding</keyword>
<dbReference type="InterPro" id="IPR046379">
    <property type="entry name" value="cAMP_phosphodiest_CpdA"/>
</dbReference>
<feature type="domain" description="Calcineurin-like phosphoesterase" evidence="6">
    <location>
        <begin position="16"/>
        <end position="206"/>
    </location>
</feature>
<evidence type="ECO:0000313" key="7">
    <source>
        <dbReference type="EMBL" id="SSW94870.1"/>
    </source>
</evidence>
<protein>
    <recommendedName>
        <fullName evidence="5">3',5'-cyclic adenosine monophosphate phosphodiesterase CpdA</fullName>
        <shortName evidence="5">3',5'-cyclic AMP phosphodiesterase</shortName>
        <shortName evidence="5">cAMP phosphodiesterase</shortName>
        <ecNumber evidence="5">3.1.4.53</ecNumber>
    </recommendedName>
</protein>
<keyword evidence="2 5" id="KW-0378">Hydrolase</keyword>
<keyword evidence="1 5" id="KW-0479">Metal-binding</keyword>
<name>A0A3B0LYP7_9GAMM</name>
<accession>A0A3B0LYP7</accession>
<feature type="binding site" evidence="5">
    <location>
        <position position="164"/>
    </location>
    <ligand>
        <name>Fe cation</name>
        <dbReference type="ChEBI" id="CHEBI:24875"/>
        <label>2</label>
    </ligand>
</feature>
<dbReference type="EMBL" id="UFQR01000002">
    <property type="protein sequence ID" value="SSW94870.1"/>
    <property type="molecule type" value="Genomic_DNA"/>
</dbReference>
<sequence length="279" mass="31654">MDSLFKLTTKQKSLVRILQITDTHLFANVDDTLLGVNTFGSFHAVIDAILARNENVDLVVATGDLVQDQSASAYQHFAEGIKRLSAPCVWLQGNHDYQPAMVATLAKAGILPSKQVLINDNWQILMLDSQIQGAVHGKLSKQQLLWMKRCFDAYRERSHLLMLHHHPLPSGCTWLDQHSLRNSHILADYLIQYQQVKAILCGHIHQEIDEYWQGVRMMATPSTCIQFKPHCTNFTLDTMAPGWRYLDLSINDNGENVLDTQVFRLDSDKFCPDFDSGGY</sequence>
<evidence type="ECO:0000259" key="6">
    <source>
        <dbReference type="Pfam" id="PF00149"/>
    </source>
</evidence>
<dbReference type="InterPro" id="IPR026575">
    <property type="entry name" value="GpdQ/CpdA-like"/>
</dbReference>
<dbReference type="GO" id="GO:0046872">
    <property type="term" value="F:metal ion binding"/>
    <property type="evidence" value="ECO:0007669"/>
    <property type="project" value="UniProtKB-UniRule"/>
</dbReference>
<organism evidence="7">
    <name type="scientific">Arsenophonus endosymbiont of Trialeurodes vaporariorum</name>
    <dbReference type="NCBI Taxonomy" id="235567"/>
    <lineage>
        <taxon>Bacteria</taxon>
        <taxon>Pseudomonadati</taxon>
        <taxon>Pseudomonadota</taxon>
        <taxon>Gammaproteobacteria</taxon>
        <taxon>Enterobacterales</taxon>
        <taxon>Morganellaceae</taxon>
        <taxon>Arsenophonus</taxon>
    </lineage>
</organism>
<feature type="binding site" evidence="5">
    <location>
        <position position="205"/>
    </location>
    <ligand>
        <name>AMP</name>
        <dbReference type="ChEBI" id="CHEBI:456215"/>
    </ligand>
</feature>
<feature type="binding site" evidence="5">
    <location>
        <position position="24"/>
    </location>
    <ligand>
        <name>AMP</name>
        <dbReference type="ChEBI" id="CHEBI:456215"/>
    </ligand>
</feature>
<feature type="binding site" evidence="5">
    <location>
        <position position="94"/>
    </location>
    <ligand>
        <name>Fe cation</name>
        <dbReference type="ChEBI" id="CHEBI:24875"/>
        <label>2</label>
    </ligand>
</feature>
<keyword evidence="3 5" id="KW-0408">Iron</keyword>
<feature type="binding site" evidence="5">
    <location>
        <position position="64"/>
    </location>
    <ligand>
        <name>AMP</name>
        <dbReference type="ChEBI" id="CHEBI:456215"/>
    </ligand>
</feature>
<evidence type="ECO:0000256" key="1">
    <source>
        <dbReference type="ARBA" id="ARBA00022723"/>
    </source>
</evidence>
<dbReference type="SUPFAM" id="SSF56300">
    <property type="entry name" value="Metallo-dependent phosphatases"/>
    <property type="match status" value="1"/>
</dbReference>
<feature type="binding site" evidence="5">
    <location>
        <begin position="94"/>
        <end position="95"/>
    </location>
    <ligand>
        <name>AMP</name>
        <dbReference type="ChEBI" id="CHEBI:456215"/>
    </ligand>
</feature>
<feature type="binding site" evidence="5">
    <location>
        <position position="205"/>
    </location>
    <ligand>
        <name>Fe cation</name>
        <dbReference type="ChEBI" id="CHEBI:24875"/>
        <label>1</label>
    </ligand>
</feature>
<dbReference type="InterPro" id="IPR004843">
    <property type="entry name" value="Calcineurin-like_PHP"/>
</dbReference>
<dbReference type="Gene3D" id="3.60.21.10">
    <property type="match status" value="1"/>
</dbReference>
<proteinExistence type="inferred from homology"/>
<evidence type="ECO:0000256" key="4">
    <source>
        <dbReference type="ARBA" id="ARBA00025742"/>
    </source>
</evidence>
<comment type="function">
    <text evidence="5">Hydrolyzes cAMP to 5'-AMP. Plays an important regulatory role in modulating the intracellular concentration of cAMP, thereby influencing cAMP-dependent processes.</text>
</comment>
<dbReference type="GO" id="GO:0000166">
    <property type="term" value="F:nucleotide binding"/>
    <property type="evidence" value="ECO:0007669"/>
    <property type="project" value="UniProtKB-UniRule"/>
</dbReference>
<dbReference type="GO" id="GO:0004115">
    <property type="term" value="F:3',5'-cyclic-AMP phosphodiesterase activity"/>
    <property type="evidence" value="ECO:0007669"/>
    <property type="project" value="UniProtKB-UniRule"/>
</dbReference>
<dbReference type="PANTHER" id="PTHR42988:SF2">
    <property type="entry name" value="CYCLIC NUCLEOTIDE PHOSPHODIESTERASE CBUA0032-RELATED"/>
    <property type="match status" value="1"/>
</dbReference>
<comment type="similarity">
    <text evidence="4 5">Belongs to the cyclic nucleotide phosphodiesterase class-III family.</text>
</comment>
<evidence type="ECO:0000256" key="5">
    <source>
        <dbReference type="HAMAP-Rule" id="MF_00905"/>
    </source>
</evidence>
<dbReference type="NCBIfam" id="NF008359">
    <property type="entry name" value="PRK11148.1"/>
    <property type="match status" value="1"/>
</dbReference>
<dbReference type="InterPro" id="IPR050884">
    <property type="entry name" value="CNP_phosphodiesterase-III"/>
</dbReference>
<comment type="cofactor">
    <cofactor evidence="5">
        <name>Fe(2+)</name>
        <dbReference type="ChEBI" id="CHEBI:29033"/>
    </cofactor>
    <text evidence="5">Binds 2 Fe(2+) ions per subunit.</text>
</comment>
<dbReference type="AlphaFoldDB" id="A0A3B0LYP7"/>